<comment type="caution">
    <text evidence="1">The sequence shown here is derived from an EMBL/GenBank/DDBJ whole genome shotgun (WGS) entry which is preliminary data.</text>
</comment>
<gene>
    <name evidence="1" type="ORF">MRB53_005205</name>
</gene>
<protein>
    <submittedName>
        <fullName evidence="1">Uncharacterized protein</fullName>
    </submittedName>
</protein>
<dbReference type="EMBL" id="CM056810">
    <property type="protein sequence ID" value="KAJ8643457.1"/>
    <property type="molecule type" value="Genomic_DNA"/>
</dbReference>
<dbReference type="Proteomes" id="UP001234297">
    <property type="component" value="Chromosome 2"/>
</dbReference>
<organism evidence="1 2">
    <name type="scientific">Persea americana</name>
    <name type="common">Avocado</name>
    <dbReference type="NCBI Taxonomy" id="3435"/>
    <lineage>
        <taxon>Eukaryota</taxon>
        <taxon>Viridiplantae</taxon>
        <taxon>Streptophyta</taxon>
        <taxon>Embryophyta</taxon>
        <taxon>Tracheophyta</taxon>
        <taxon>Spermatophyta</taxon>
        <taxon>Magnoliopsida</taxon>
        <taxon>Magnoliidae</taxon>
        <taxon>Laurales</taxon>
        <taxon>Lauraceae</taxon>
        <taxon>Persea</taxon>
    </lineage>
</organism>
<reference evidence="1 2" key="1">
    <citation type="journal article" date="2022" name="Hortic Res">
        <title>A haplotype resolved chromosomal level avocado genome allows analysis of novel avocado genes.</title>
        <authorList>
            <person name="Nath O."/>
            <person name="Fletcher S.J."/>
            <person name="Hayward A."/>
            <person name="Shaw L.M."/>
            <person name="Masouleh A.K."/>
            <person name="Furtado A."/>
            <person name="Henry R.J."/>
            <person name="Mitter N."/>
        </authorList>
    </citation>
    <scope>NUCLEOTIDE SEQUENCE [LARGE SCALE GENOMIC DNA]</scope>
    <source>
        <strain evidence="2">cv. Hass</strain>
    </source>
</reference>
<proteinExistence type="predicted"/>
<sequence length="79" mass="9079">MKLPPFNTVFFLVLILVFQVAWWTVVDAKGNEKTCTKILENLNICDPKTCPEWCDFLYDGDGICTNFDGRFVCLCTYPC</sequence>
<name>A0ACC2ME61_PERAE</name>
<evidence type="ECO:0000313" key="2">
    <source>
        <dbReference type="Proteomes" id="UP001234297"/>
    </source>
</evidence>
<keyword evidence="2" id="KW-1185">Reference proteome</keyword>
<accession>A0ACC2ME61</accession>
<evidence type="ECO:0000313" key="1">
    <source>
        <dbReference type="EMBL" id="KAJ8643457.1"/>
    </source>
</evidence>